<keyword evidence="1" id="KW-0732">Signal</keyword>
<dbReference type="AlphaFoldDB" id="A0A2Z5G0Q0"/>
<sequence length="151" mass="15433">MKLSIIAKALTIAAGGAFVLGITPAAKAACSDVTLASHHFAYTSTGALVAAPIPPVAWGPYAEVGVQHFNGNGSVTFIFSTSQNGNVGPGTATGTYSVNDDCTGEFTETGGGITSHFNFVIDADGTGFQAICQDSGAVITRTGRRQFVERD</sequence>
<dbReference type="RefSeq" id="WP_150133026.1">
    <property type="nucleotide sequence ID" value="NZ_CP030840.1"/>
</dbReference>
<organism evidence="2 3">
    <name type="scientific">Acidisarcina polymorpha</name>
    <dbReference type="NCBI Taxonomy" id="2211140"/>
    <lineage>
        <taxon>Bacteria</taxon>
        <taxon>Pseudomonadati</taxon>
        <taxon>Acidobacteriota</taxon>
        <taxon>Terriglobia</taxon>
        <taxon>Terriglobales</taxon>
        <taxon>Acidobacteriaceae</taxon>
        <taxon>Acidisarcina</taxon>
    </lineage>
</organism>
<reference evidence="2 3" key="1">
    <citation type="journal article" date="2018" name="Front. Microbiol.">
        <title>Hydrolytic Capabilities as a Key to Environmental Success: Chitinolytic and Cellulolytic Acidobacteria From Acidic Sub-arctic Soils and Boreal Peatlands.</title>
        <authorList>
            <person name="Belova S.E."/>
            <person name="Ravin N.V."/>
            <person name="Pankratov T.A."/>
            <person name="Rakitin A.L."/>
            <person name="Ivanova A.A."/>
            <person name="Beletsky A.V."/>
            <person name="Mardanov A.V."/>
            <person name="Sinninghe Damste J.S."/>
            <person name="Dedysh S.N."/>
        </authorList>
    </citation>
    <scope>NUCLEOTIDE SEQUENCE [LARGE SCALE GENOMIC DNA]</scope>
    <source>
        <strain evidence="2 3">SBC82</strain>
    </source>
</reference>
<dbReference type="Proteomes" id="UP000253606">
    <property type="component" value="Chromosome"/>
</dbReference>
<protein>
    <submittedName>
        <fullName evidence="2">Uncharacterized protein</fullName>
    </submittedName>
</protein>
<gene>
    <name evidence="2" type="ORF">ACPOL_3444</name>
</gene>
<evidence type="ECO:0000313" key="2">
    <source>
        <dbReference type="EMBL" id="AXC12731.1"/>
    </source>
</evidence>
<evidence type="ECO:0000256" key="1">
    <source>
        <dbReference type="SAM" id="SignalP"/>
    </source>
</evidence>
<feature type="chain" id="PRO_5016306388" evidence="1">
    <location>
        <begin position="29"/>
        <end position="151"/>
    </location>
</feature>
<evidence type="ECO:0000313" key="3">
    <source>
        <dbReference type="Proteomes" id="UP000253606"/>
    </source>
</evidence>
<dbReference type="OrthoDB" id="118936at2"/>
<keyword evidence="3" id="KW-1185">Reference proteome</keyword>
<feature type="signal peptide" evidence="1">
    <location>
        <begin position="1"/>
        <end position="28"/>
    </location>
</feature>
<accession>A0A2Z5G0Q0</accession>
<dbReference type="EMBL" id="CP030840">
    <property type="protein sequence ID" value="AXC12731.1"/>
    <property type="molecule type" value="Genomic_DNA"/>
</dbReference>
<dbReference type="KEGG" id="abas:ACPOL_3444"/>
<proteinExistence type="predicted"/>
<name>A0A2Z5G0Q0_9BACT</name>